<dbReference type="Gene3D" id="3.40.50.1820">
    <property type="entry name" value="alpha/beta hydrolase"/>
    <property type="match status" value="1"/>
</dbReference>
<protein>
    <submittedName>
        <fullName evidence="1">Uncharacterized protein</fullName>
    </submittedName>
</protein>
<dbReference type="SUPFAM" id="SSF53474">
    <property type="entry name" value="alpha/beta-Hydrolases"/>
    <property type="match status" value="1"/>
</dbReference>
<sequence length="110" mass="12853">MHAAYGDDYYICRFQEPGKMEDEMAEVGAAYVLKDILTTRQTEDDLAYYVSKLEKTGFTGGLNYYRNFNTNWELMAPWNGVKIKKGVAHFNNQETAEEISNHIYEYIKKF</sequence>
<accession>A0AAV1B2C2</accession>
<dbReference type="AlphaFoldDB" id="A0AAV1B2C2"/>
<dbReference type="EMBL" id="OX451740">
    <property type="protein sequence ID" value="CAI8615405.1"/>
    <property type="molecule type" value="Genomic_DNA"/>
</dbReference>
<dbReference type="InterPro" id="IPR029058">
    <property type="entry name" value="AB_hydrolase_fold"/>
</dbReference>
<evidence type="ECO:0000313" key="1">
    <source>
        <dbReference type="EMBL" id="CAI8615405.1"/>
    </source>
</evidence>
<reference evidence="1 2" key="1">
    <citation type="submission" date="2023-01" db="EMBL/GenBank/DDBJ databases">
        <authorList>
            <person name="Kreplak J."/>
        </authorList>
    </citation>
    <scope>NUCLEOTIDE SEQUENCE [LARGE SCALE GENOMIC DNA]</scope>
</reference>
<gene>
    <name evidence="1" type="ORF">VFH_V177440</name>
</gene>
<keyword evidence="2" id="KW-1185">Reference proteome</keyword>
<organism evidence="1 2">
    <name type="scientific">Vicia faba</name>
    <name type="common">Broad bean</name>
    <name type="synonym">Faba vulgaris</name>
    <dbReference type="NCBI Taxonomy" id="3906"/>
    <lineage>
        <taxon>Eukaryota</taxon>
        <taxon>Viridiplantae</taxon>
        <taxon>Streptophyta</taxon>
        <taxon>Embryophyta</taxon>
        <taxon>Tracheophyta</taxon>
        <taxon>Spermatophyta</taxon>
        <taxon>Magnoliopsida</taxon>
        <taxon>eudicotyledons</taxon>
        <taxon>Gunneridae</taxon>
        <taxon>Pentapetalae</taxon>
        <taxon>rosids</taxon>
        <taxon>fabids</taxon>
        <taxon>Fabales</taxon>
        <taxon>Fabaceae</taxon>
        <taxon>Papilionoideae</taxon>
        <taxon>50 kb inversion clade</taxon>
        <taxon>NPAAA clade</taxon>
        <taxon>Hologalegina</taxon>
        <taxon>IRL clade</taxon>
        <taxon>Fabeae</taxon>
        <taxon>Vicia</taxon>
    </lineage>
</organism>
<name>A0AAV1B2C2_VICFA</name>
<dbReference type="PANTHER" id="PTHR43329">
    <property type="entry name" value="EPOXIDE HYDROLASE"/>
    <property type="match status" value="1"/>
</dbReference>
<evidence type="ECO:0000313" key="2">
    <source>
        <dbReference type="Proteomes" id="UP001157006"/>
    </source>
</evidence>
<proteinExistence type="predicted"/>
<dbReference type="Proteomes" id="UP001157006">
    <property type="component" value="Chromosome 5"/>
</dbReference>